<dbReference type="OMA" id="GLRWYFY"/>
<accession>A0A0P1A5E4</accession>
<evidence type="ECO:0000256" key="4">
    <source>
        <dbReference type="ARBA" id="ARBA00022691"/>
    </source>
</evidence>
<dbReference type="GO" id="GO:1905706">
    <property type="term" value="P:regulation of mitochondrial ATP synthesis coupled proton transport"/>
    <property type="evidence" value="ECO:0007669"/>
    <property type="project" value="TreeGrafter"/>
</dbReference>
<dbReference type="RefSeq" id="XP_024572106.1">
    <property type="nucleotide sequence ID" value="XM_024727503.1"/>
</dbReference>
<dbReference type="InterPro" id="IPR026170">
    <property type="entry name" value="FAM173A/B"/>
</dbReference>
<evidence type="ECO:0000313" key="6">
    <source>
        <dbReference type="EMBL" id="CEG35737.1"/>
    </source>
</evidence>
<keyword evidence="4" id="KW-0949">S-adenosyl-L-methionine</keyword>
<dbReference type="InterPro" id="IPR029063">
    <property type="entry name" value="SAM-dependent_MTases_sf"/>
</dbReference>
<dbReference type="STRING" id="4781.A0A0P1A5E4"/>
<sequence>MHRDRRHIRQLILQAARIRATDVLTPKHGECNHEIFAPFSPSPIALIDAVWNKIELSHTLLRSDDLLVDLGCGDGRWLISGVQRFHCSAFGVEIDENLVKKAKEQIQQKDLSHKIHVELGDIMQVDISQAKLVIIYAFAESLKGIAERLRQQLKTDANVLSIGFRILQWKPYWSERNNGLRWYLYRIRDCQ</sequence>
<reference evidence="7" key="1">
    <citation type="submission" date="2014-09" db="EMBL/GenBank/DDBJ databases">
        <authorList>
            <person name="Sharma Rahul"/>
            <person name="Thines Marco"/>
        </authorList>
    </citation>
    <scope>NUCLEOTIDE SEQUENCE [LARGE SCALE GENOMIC DNA]</scope>
</reference>
<keyword evidence="2" id="KW-0489">Methyltransferase</keyword>
<evidence type="ECO:0000259" key="5">
    <source>
        <dbReference type="Pfam" id="PF13649"/>
    </source>
</evidence>
<dbReference type="GO" id="GO:0032259">
    <property type="term" value="P:methylation"/>
    <property type="evidence" value="ECO:0007669"/>
    <property type="project" value="UniProtKB-KW"/>
</dbReference>
<keyword evidence="7" id="KW-1185">Reference proteome</keyword>
<comment type="similarity">
    <text evidence="1">Belongs to the ANT/ATPSC lysine N-methyltransferase family.</text>
</comment>
<dbReference type="PANTHER" id="PTHR13610">
    <property type="entry name" value="METHYLTRANSFERASE DOMAIN-CONTAINING PROTEIN"/>
    <property type="match status" value="1"/>
</dbReference>
<feature type="domain" description="Methyltransferase" evidence="5">
    <location>
        <begin position="68"/>
        <end position="153"/>
    </location>
</feature>
<organism evidence="6 7">
    <name type="scientific">Plasmopara halstedii</name>
    <name type="common">Downy mildew of sunflower</name>
    <dbReference type="NCBI Taxonomy" id="4781"/>
    <lineage>
        <taxon>Eukaryota</taxon>
        <taxon>Sar</taxon>
        <taxon>Stramenopiles</taxon>
        <taxon>Oomycota</taxon>
        <taxon>Peronosporomycetes</taxon>
        <taxon>Peronosporales</taxon>
        <taxon>Peronosporaceae</taxon>
        <taxon>Plasmopara</taxon>
    </lineage>
</organism>
<keyword evidence="3" id="KW-0808">Transferase</keyword>
<dbReference type="Proteomes" id="UP000054928">
    <property type="component" value="Unassembled WGS sequence"/>
</dbReference>
<dbReference type="Pfam" id="PF13649">
    <property type="entry name" value="Methyltransf_25"/>
    <property type="match status" value="1"/>
</dbReference>
<evidence type="ECO:0000313" key="7">
    <source>
        <dbReference type="Proteomes" id="UP000054928"/>
    </source>
</evidence>
<dbReference type="InterPro" id="IPR041698">
    <property type="entry name" value="Methyltransf_25"/>
</dbReference>
<dbReference type="GO" id="GO:0005739">
    <property type="term" value="C:mitochondrion"/>
    <property type="evidence" value="ECO:0007669"/>
    <property type="project" value="TreeGrafter"/>
</dbReference>
<name>A0A0P1A5E4_PLAHL</name>
<dbReference type="PANTHER" id="PTHR13610:SF11">
    <property type="entry name" value="METHYLTRANSFERASE DOMAIN-CONTAINING PROTEIN"/>
    <property type="match status" value="1"/>
</dbReference>
<proteinExistence type="inferred from homology"/>
<evidence type="ECO:0000256" key="3">
    <source>
        <dbReference type="ARBA" id="ARBA00022679"/>
    </source>
</evidence>
<dbReference type="GO" id="GO:0016279">
    <property type="term" value="F:protein-lysine N-methyltransferase activity"/>
    <property type="evidence" value="ECO:0007669"/>
    <property type="project" value="InterPro"/>
</dbReference>
<protein>
    <submittedName>
        <fullName evidence="6">FAM173 family</fullName>
    </submittedName>
</protein>
<dbReference type="AlphaFoldDB" id="A0A0P1A5E4"/>
<dbReference type="EMBL" id="CCYD01000109">
    <property type="protein sequence ID" value="CEG35737.1"/>
    <property type="molecule type" value="Genomic_DNA"/>
</dbReference>
<dbReference type="OrthoDB" id="66144at2759"/>
<dbReference type="SUPFAM" id="SSF53335">
    <property type="entry name" value="S-adenosyl-L-methionine-dependent methyltransferases"/>
    <property type="match status" value="1"/>
</dbReference>
<evidence type="ECO:0000256" key="2">
    <source>
        <dbReference type="ARBA" id="ARBA00022603"/>
    </source>
</evidence>
<dbReference type="CDD" id="cd02440">
    <property type="entry name" value="AdoMet_MTases"/>
    <property type="match status" value="1"/>
</dbReference>
<dbReference type="Gene3D" id="3.40.50.150">
    <property type="entry name" value="Vaccinia Virus protein VP39"/>
    <property type="match status" value="1"/>
</dbReference>
<evidence type="ECO:0000256" key="1">
    <source>
        <dbReference type="ARBA" id="ARBA00010633"/>
    </source>
</evidence>
<dbReference type="GeneID" id="36395127"/>